<reference evidence="2 3" key="1">
    <citation type="submission" date="2020-08" db="EMBL/GenBank/DDBJ databases">
        <title>A Genomic Blueprint of the Chicken Gut Microbiome.</title>
        <authorList>
            <person name="Gilroy R."/>
            <person name="Ravi A."/>
            <person name="Getino M."/>
            <person name="Pursley I."/>
            <person name="Horton D.L."/>
            <person name="Alikhan N.-F."/>
            <person name="Baker D."/>
            <person name="Gharbi K."/>
            <person name="Hall N."/>
            <person name="Watson M."/>
            <person name="Adriaenssens E.M."/>
            <person name="Foster-Nyarko E."/>
            <person name="Jarju S."/>
            <person name="Secka A."/>
            <person name="Antonio M."/>
            <person name="Oren A."/>
            <person name="Chaudhuri R."/>
            <person name="La Ragione R.M."/>
            <person name="Hildebrand F."/>
            <person name="Pallen M.J."/>
        </authorList>
    </citation>
    <scope>NUCLEOTIDE SEQUENCE [LARGE SCALE GENOMIC DNA]</scope>
    <source>
        <strain evidence="2 3">N37</strain>
    </source>
</reference>
<proteinExistence type="predicted"/>
<dbReference type="RefSeq" id="WP_191740825.1">
    <property type="nucleotide sequence ID" value="NZ_JACSQB010000099.1"/>
</dbReference>
<organism evidence="2 3">
    <name type="scientific">Clostridium faecium</name>
    <dbReference type="NCBI Taxonomy" id="2762223"/>
    <lineage>
        <taxon>Bacteria</taxon>
        <taxon>Bacillati</taxon>
        <taxon>Bacillota</taxon>
        <taxon>Clostridia</taxon>
        <taxon>Eubacteriales</taxon>
        <taxon>Clostridiaceae</taxon>
        <taxon>Clostridium</taxon>
    </lineage>
</organism>
<feature type="transmembrane region" description="Helical" evidence="1">
    <location>
        <begin position="137"/>
        <end position="156"/>
    </location>
</feature>
<evidence type="ECO:0000313" key="3">
    <source>
        <dbReference type="Proteomes" id="UP000627166"/>
    </source>
</evidence>
<dbReference type="EMBL" id="JACSQB010000099">
    <property type="protein sequence ID" value="MBD8047869.1"/>
    <property type="molecule type" value="Genomic_DNA"/>
</dbReference>
<evidence type="ECO:0000313" key="2">
    <source>
        <dbReference type="EMBL" id="MBD8047869.1"/>
    </source>
</evidence>
<comment type="caution">
    <text evidence="2">The sequence shown here is derived from an EMBL/GenBank/DDBJ whole genome shotgun (WGS) entry which is preliminary data.</text>
</comment>
<accession>A0ABR8YUJ4</accession>
<feature type="transmembrane region" description="Helical" evidence="1">
    <location>
        <begin position="96"/>
        <end position="117"/>
    </location>
</feature>
<dbReference type="InterPro" id="IPR047928">
    <property type="entry name" value="Perm_prefix_1"/>
</dbReference>
<keyword evidence="1" id="KW-1133">Transmembrane helix</keyword>
<dbReference type="Proteomes" id="UP000627166">
    <property type="component" value="Unassembled WGS sequence"/>
</dbReference>
<gene>
    <name evidence="2" type="ORF">H9637_12585</name>
</gene>
<protein>
    <recommendedName>
        <fullName evidence="4">Beta-carotene 15,15'-monooxygenase</fullName>
    </recommendedName>
</protein>
<feature type="transmembrane region" description="Helical" evidence="1">
    <location>
        <begin position="271"/>
        <end position="290"/>
    </location>
</feature>
<keyword evidence="3" id="KW-1185">Reference proteome</keyword>
<keyword evidence="1" id="KW-0812">Transmembrane</keyword>
<feature type="transmembrane region" description="Helical" evidence="1">
    <location>
        <begin position="296"/>
        <end position="321"/>
    </location>
</feature>
<keyword evidence="1" id="KW-0472">Membrane</keyword>
<evidence type="ECO:0008006" key="4">
    <source>
        <dbReference type="Google" id="ProtNLM"/>
    </source>
</evidence>
<sequence>METIKNYLDNIFATLPKNDETLKLKEELLYNMEDKYNELKENGKTENEAIGIVISEFGNIDELLEEFHIESVEDNNNIRTISIEEAENFMMDKEKYGIITAIGVLLCILAPAALVFIEEIISTNMFNFGVYGQISNVIGVAVLLILIAIAVGLFIYSGINLEKYKYLEGDFKLPHHVKNKIEKRKEEFASTFTGNSIAGVVICVLSPVALIILSSIKVNDYDLSNYGVVILLVMVAIAVFMFVRVGSVKGSYNMLLQVEDYSEKSKKNSKVIGAVAAVVWPVATAIFLISGLMFGAWSICWIIFPITGILFGAFSGAYSIMKENSKE</sequence>
<dbReference type="NCBIfam" id="NF038403">
    <property type="entry name" value="perm_prefix_1"/>
    <property type="match status" value="1"/>
</dbReference>
<evidence type="ECO:0000256" key="1">
    <source>
        <dbReference type="SAM" id="Phobius"/>
    </source>
</evidence>
<feature type="transmembrane region" description="Helical" evidence="1">
    <location>
        <begin position="188"/>
        <end position="213"/>
    </location>
</feature>
<feature type="transmembrane region" description="Helical" evidence="1">
    <location>
        <begin position="225"/>
        <end position="245"/>
    </location>
</feature>
<name>A0ABR8YUJ4_9CLOT</name>